<evidence type="ECO:0000259" key="10">
    <source>
        <dbReference type="Pfam" id="PF07686"/>
    </source>
</evidence>
<evidence type="ECO:0000256" key="1">
    <source>
        <dbReference type="ARBA" id="ARBA00004479"/>
    </source>
</evidence>
<dbReference type="GO" id="GO:0005886">
    <property type="term" value="C:plasma membrane"/>
    <property type="evidence" value="ECO:0007669"/>
    <property type="project" value="TreeGrafter"/>
</dbReference>
<keyword evidence="12" id="KW-1185">Reference proteome</keyword>
<dbReference type="OrthoDB" id="9946898at2759"/>
<evidence type="ECO:0000256" key="5">
    <source>
        <dbReference type="ARBA" id="ARBA00023136"/>
    </source>
</evidence>
<dbReference type="OMA" id="WCLNCVD"/>
<dbReference type="InterPro" id="IPR000920">
    <property type="entry name" value="Myelin_P0-rel"/>
</dbReference>
<evidence type="ECO:0000256" key="6">
    <source>
        <dbReference type="ARBA" id="ARBA00023157"/>
    </source>
</evidence>
<dbReference type="Proteomes" id="UP000288216">
    <property type="component" value="Unassembled WGS sequence"/>
</dbReference>
<comment type="caution">
    <text evidence="11">The sequence shown here is derived from an EMBL/GenBank/DDBJ whole genome shotgun (WGS) entry which is preliminary data.</text>
</comment>
<dbReference type="Gene3D" id="2.60.40.10">
    <property type="entry name" value="Immunoglobulins"/>
    <property type="match status" value="1"/>
</dbReference>
<dbReference type="AlphaFoldDB" id="A0A401QDL6"/>
<dbReference type="InterPro" id="IPR013783">
    <property type="entry name" value="Ig-like_fold"/>
</dbReference>
<sequence>MVFPALSGPFKDRVVWNGELEKGNAAIILKNVTQSDNGTFSCAVHNPPDVSSEMPSTALTVTERELPFRLSVVMVLTILVIAPSLLVVTVLLLWMEKTFAVFTSSSKNTSIEAVEG</sequence>
<keyword evidence="6" id="KW-1015">Disulfide bond</keyword>
<gene>
    <name evidence="11" type="ORF">scyTo_0023580</name>
</gene>
<dbReference type="PRINTS" id="PR00213">
    <property type="entry name" value="MYELINP0"/>
</dbReference>
<dbReference type="PANTHER" id="PTHR13869">
    <property type="entry name" value="MYELIN P0 RELATED"/>
    <property type="match status" value="1"/>
</dbReference>
<organism evidence="11 12">
    <name type="scientific">Scyliorhinus torazame</name>
    <name type="common">Cloudy catshark</name>
    <name type="synonym">Catulus torazame</name>
    <dbReference type="NCBI Taxonomy" id="75743"/>
    <lineage>
        <taxon>Eukaryota</taxon>
        <taxon>Metazoa</taxon>
        <taxon>Chordata</taxon>
        <taxon>Craniata</taxon>
        <taxon>Vertebrata</taxon>
        <taxon>Chondrichthyes</taxon>
        <taxon>Elasmobranchii</taxon>
        <taxon>Galeomorphii</taxon>
        <taxon>Galeoidea</taxon>
        <taxon>Carcharhiniformes</taxon>
        <taxon>Scyliorhinidae</taxon>
        <taxon>Scyliorhinus</taxon>
    </lineage>
</organism>
<feature type="transmembrane region" description="Helical" evidence="9">
    <location>
        <begin position="72"/>
        <end position="94"/>
    </location>
</feature>
<dbReference type="STRING" id="75743.A0A401QDL6"/>
<keyword evidence="2 9" id="KW-0812">Transmembrane</keyword>
<evidence type="ECO:0000256" key="9">
    <source>
        <dbReference type="SAM" id="Phobius"/>
    </source>
</evidence>
<keyword evidence="4 9" id="KW-1133">Transmembrane helix</keyword>
<proteinExistence type="predicted"/>
<feature type="domain" description="Immunoglobulin V-set" evidence="10">
    <location>
        <begin position="10"/>
        <end position="62"/>
    </location>
</feature>
<comment type="subcellular location">
    <subcellularLocation>
        <location evidence="1">Membrane</location>
        <topology evidence="1">Single-pass type I membrane protein</topology>
    </subcellularLocation>
</comment>
<protein>
    <recommendedName>
        <fullName evidence="10">Immunoglobulin V-set domain-containing protein</fullName>
    </recommendedName>
</protein>
<dbReference type="SUPFAM" id="SSF48726">
    <property type="entry name" value="Immunoglobulin"/>
    <property type="match status" value="1"/>
</dbReference>
<evidence type="ECO:0000256" key="4">
    <source>
        <dbReference type="ARBA" id="ARBA00022989"/>
    </source>
</evidence>
<keyword evidence="8" id="KW-0393">Immunoglobulin domain</keyword>
<reference evidence="11 12" key="1">
    <citation type="journal article" date="2018" name="Nat. Ecol. Evol.">
        <title>Shark genomes provide insights into elasmobranch evolution and the origin of vertebrates.</title>
        <authorList>
            <person name="Hara Y"/>
            <person name="Yamaguchi K"/>
            <person name="Onimaru K"/>
            <person name="Kadota M"/>
            <person name="Koyanagi M"/>
            <person name="Keeley SD"/>
            <person name="Tatsumi K"/>
            <person name="Tanaka K"/>
            <person name="Motone F"/>
            <person name="Kageyama Y"/>
            <person name="Nozu R"/>
            <person name="Adachi N"/>
            <person name="Nishimura O"/>
            <person name="Nakagawa R"/>
            <person name="Tanegashima C"/>
            <person name="Kiyatake I"/>
            <person name="Matsumoto R"/>
            <person name="Murakumo K"/>
            <person name="Nishida K"/>
            <person name="Terakita A"/>
            <person name="Kuratani S"/>
            <person name="Sato K"/>
            <person name="Hyodo S Kuraku.S."/>
        </authorList>
    </citation>
    <scope>NUCLEOTIDE SEQUENCE [LARGE SCALE GENOMIC DNA]</scope>
</reference>
<keyword evidence="7" id="KW-0325">Glycoprotein</keyword>
<dbReference type="InterPro" id="IPR036179">
    <property type="entry name" value="Ig-like_dom_sf"/>
</dbReference>
<keyword evidence="5 9" id="KW-0472">Membrane</keyword>
<evidence type="ECO:0000256" key="2">
    <source>
        <dbReference type="ARBA" id="ARBA00022692"/>
    </source>
</evidence>
<evidence type="ECO:0000313" key="11">
    <source>
        <dbReference type="EMBL" id="GCB83417.1"/>
    </source>
</evidence>
<dbReference type="Pfam" id="PF07686">
    <property type="entry name" value="V-set"/>
    <property type="match status" value="1"/>
</dbReference>
<keyword evidence="3" id="KW-0732">Signal</keyword>
<name>A0A401QDL6_SCYTO</name>
<dbReference type="EMBL" id="BFAA01030997">
    <property type="protein sequence ID" value="GCB83417.1"/>
    <property type="molecule type" value="Genomic_DNA"/>
</dbReference>
<dbReference type="InterPro" id="IPR013106">
    <property type="entry name" value="Ig_V-set"/>
</dbReference>
<dbReference type="PANTHER" id="PTHR13869:SF20">
    <property type="entry name" value="MYELIN PROTEIN ZERO-LIKE PROTEIN 3"/>
    <property type="match status" value="1"/>
</dbReference>
<evidence type="ECO:0000256" key="3">
    <source>
        <dbReference type="ARBA" id="ARBA00022729"/>
    </source>
</evidence>
<evidence type="ECO:0000256" key="8">
    <source>
        <dbReference type="ARBA" id="ARBA00023319"/>
    </source>
</evidence>
<evidence type="ECO:0000256" key="7">
    <source>
        <dbReference type="ARBA" id="ARBA00023180"/>
    </source>
</evidence>
<evidence type="ECO:0000313" key="12">
    <source>
        <dbReference type="Proteomes" id="UP000288216"/>
    </source>
</evidence>
<accession>A0A401QDL6</accession>